<accession>A0A317JPP1</accession>
<proteinExistence type="predicted"/>
<dbReference type="EMBL" id="PSRQ01000042">
    <property type="protein sequence ID" value="PWU23218.1"/>
    <property type="molecule type" value="Genomic_DNA"/>
</dbReference>
<evidence type="ECO:0000313" key="3">
    <source>
        <dbReference type="Proteomes" id="UP000246104"/>
    </source>
</evidence>
<name>A0A317JPP1_9BACT</name>
<protein>
    <submittedName>
        <fullName evidence="2">Uncharacterized protein</fullName>
    </submittedName>
</protein>
<gene>
    <name evidence="2" type="ORF">C5B42_03580</name>
</gene>
<sequence>MTGRGEAVSTFMQIMLVGAATAVIIQLPIIVGQLMSIASSLGRIASALERLSKKDKDHSLF</sequence>
<keyword evidence="1" id="KW-0472">Membrane</keyword>
<evidence type="ECO:0000256" key="1">
    <source>
        <dbReference type="SAM" id="Phobius"/>
    </source>
</evidence>
<keyword evidence="1" id="KW-0812">Transmembrane</keyword>
<dbReference type="Proteomes" id="UP000246104">
    <property type="component" value="Unassembled WGS sequence"/>
</dbReference>
<comment type="caution">
    <text evidence="2">The sequence shown here is derived from an EMBL/GenBank/DDBJ whole genome shotgun (WGS) entry which is preliminary data.</text>
</comment>
<evidence type="ECO:0000313" key="2">
    <source>
        <dbReference type="EMBL" id="PWU23218.1"/>
    </source>
</evidence>
<feature type="transmembrane region" description="Helical" evidence="1">
    <location>
        <begin position="12"/>
        <end position="31"/>
    </location>
</feature>
<dbReference type="AlphaFoldDB" id="A0A317JPP1"/>
<keyword evidence="1" id="KW-1133">Transmembrane helix</keyword>
<reference evidence="2 3" key="1">
    <citation type="submission" date="2018-02" db="EMBL/GenBank/DDBJ databases">
        <title>Genomic Reconstructions from Amazon Rainforest and Pasture Soil Reveal Novel Insights into the Physiology of Candidate Phyla in Tropical Sites.</title>
        <authorList>
            <person name="Kroeger M.E."/>
            <person name="Delmont T."/>
            <person name="Eren A.M."/>
            <person name="Guo J."/>
            <person name="Meyer K.M."/>
            <person name="Khan K."/>
            <person name="Rodrigues J.L.M."/>
            <person name="Bohannan B.J.M."/>
            <person name="Tringe S."/>
            <person name="Borges C.D."/>
            <person name="Tiedje J."/>
            <person name="Tsai S.M."/>
            <person name="Nusslein K."/>
        </authorList>
    </citation>
    <scope>NUCLEOTIDE SEQUENCE [LARGE SCALE GENOMIC DNA]</scope>
    <source>
        <strain evidence="2">Amazon FNV 2010 28 9</strain>
    </source>
</reference>
<organism evidence="2 3">
    <name type="scientific">Candidatus Cerribacteria bacterium 'Amazon FNV 2010 28 9'</name>
    <dbReference type="NCBI Taxonomy" id="2081795"/>
    <lineage>
        <taxon>Bacteria</taxon>
        <taxon>Candidatus Cerribacteria</taxon>
    </lineage>
</organism>